<evidence type="ECO:0000256" key="7">
    <source>
        <dbReference type="ARBA" id="ARBA00022692"/>
    </source>
</evidence>
<evidence type="ECO:0000256" key="4">
    <source>
        <dbReference type="ARBA" id="ARBA00022502"/>
    </source>
</evidence>
<protein>
    <recommendedName>
        <fullName evidence="11">GPI mannosyltransferase 2</fullName>
        <ecNumber evidence="11">2.4.1.-</ecNumber>
    </recommendedName>
</protein>
<keyword evidence="4 11" id="KW-0337">GPI-anchor biosynthesis</keyword>
<comment type="similarity">
    <text evidence="3 11">Belongs to the PIGV family.</text>
</comment>
<feature type="chain" id="PRO_5040123998" description="GPI mannosyltransferase 2" evidence="12">
    <location>
        <begin position="34"/>
        <end position="359"/>
    </location>
</feature>
<comment type="subcellular location">
    <subcellularLocation>
        <location evidence="1 11">Endoplasmic reticulum membrane</location>
        <topology evidence="1 11">Multi-pass membrane protein</topology>
    </subcellularLocation>
</comment>
<evidence type="ECO:0000256" key="6">
    <source>
        <dbReference type="ARBA" id="ARBA00022679"/>
    </source>
</evidence>
<evidence type="ECO:0000256" key="10">
    <source>
        <dbReference type="ARBA" id="ARBA00023136"/>
    </source>
</evidence>
<dbReference type="GO" id="GO:0031501">
    <property type="term" value="C:mannosyltransferase complex"/>
    <property type="evidence" value="ECO:0007669"/>
    <property type="project" value="TreeGrafter"/>
</dbReference>
<comment type="caution">
    <text evidence="13">The sequence shown here is derived from an EMBL/GenBank/DDBJ whole genome shotgun (WGS) entry which is preliminary data.</text>
</comment>
<accession>A0A9Q0M486</accession>
<name>A0A9Q0M486_BLOTA</name>
<evidence type="ECO:0000313" key="13">
    <source>
        <dbReference type="EMBL" id="KAJ6217145.1"/>
    </source>
</evidence>
<reference evidence="13" key="1">
    <citation type="submission" date="2022-12" db="EMBL/GenBank/DDBJ databases">
        <title>Genome assemblies of Blomia tropicalis.</title>
        <authorList>
            <person name="Cui Y."/>
        </authorList>
    </citation>
    <scope>NUCLEOTIDE SEQUENCE</scope>
    <source>
        <tissue evidence="13">Adult mites</tissue>
    </source>
</reference>
<comment type="function">
    <text evidence="11">Mannosyltransferase involved in glycosylphosphatidylinositol-anchor biosynthesis.</text>
</comment>
<evidence type="ECO:0000256" key="8">
    <source>
        <dbReference type="ARBA" id="ARBA00022824"/>
    </source>
</evidence>
<evidence type="ECO:0000256" key="2">
    <source>
        <dbReference type="ARBA" id="ARBA00004687"/>
    </source>
</evidence>
<dbReference type="PANTHER" id="PTHR12468:SF2">
    <property type="entry name" value="GPI MANNOSYLTRANSFERASE 2"/>
    <property type="match status" value="1"/>
</dbReference>
<proteinExistence type="inferred from homology"/>
<keyword evidence="12" id="KW-0732">Signal</keyword>
<dbReference type="EC" id="2.4.1.-" evidence="11"/>
<keyword evidence="8 11" id="KW-0256">Endoplasmic reticulum</keyword>
<evidence type="ECO:0000256" key="9">
    <source>
        <dbReference type="ARBA" id="ARBA00022989"/>
    </source>
</evidence>
<dbReference type="GO" id="GO:0004376">
    <property type="term" value="F:GPI mannosyltransferase activity"/>
    <property type="evidence" value="ECO:0007669"/>
    <property type="project" value="InterPro"/>
</dbReference>
<evidence type="ECO:0000313" key="14">
    <source>
        <dbReference type="Proteomes" id="UP001142055"/>
    </source>
</evidence>
<dbReference type="PANTHER" id="PTHR12468">
    <property type="entry name" value="GPI MANNOSYLTRANSFERASE 2"/>
    <property type="match status" value="1"/>
</dbReference>
<gene>
    <name evidence="13" type="ORF">RDWZM_008302</name>
</gene>
<feature type="signal peptide" evidence="12">
    <location>
        <begin position="1"/>
        <end position="33"/>
    </location>
</feature>
<keyword evidence="14" id="KW-1185">Reference proteome</keyword>
<dbReference type="InterPro" id="IPR007315">
    <property type="entry name" value="PIG-V/Gpi18"/>
</dbReference>
<comment type="caution">
    <text evidence="11">Lacks conserved residue(s) required for the propagation of feature annotation.</text>
</comment>
<dbReference type="EMBL" id="JAPWDV010000003">
    <property type="protein sequence ID" value="KAJ6217145.1"/>
    <property type="molecule type" value="Genomic_DNA"/>
</dbReference>
<keyword evidence="9 11" id="KW-1133">Transmembrane helix</keyword>
<dbReference type="OMA" id="GALFIWC"/>
<evidence type="ECO:0000256" key="1">
    <source>
        <dbReference type="ARBA" id="ARBA00004477"/>
    </source>
</evidence>
<evidence type="ECO:0000256" key="3">
    <source>
        <dbReference type="ARBA" id="ARBA00008698"/>
    </source>
</evidence>
<dbReference type="Pfam" id="PF04188">
    <property type="entry name" value="Mannosyl_trans2"/>
    <property type="match status" value="1"/>
</dbReference>
<keyword evidence="7 11" id="KW-0812">Transmembrane</keyword>
<keyword evidence="5 11" id="KW-0328">Glycosyltransferase</keyword>
<dbReference type="GO" id="GO:0005789">
    <property type="term" value="C:endoplasmic reticulum membrane"/>
    <property type="evidence" value="ECO:0007669"/>
    <property type="project" value="UniProtKB-SubCell"/>
</dbReference>
<organism evidence="13 14">
    <name type="scientific">Blomia tropicalis</name>
    <name type="common">Mite</name>
    <dbReference type="NCBI Taxonomy" id="40697"/>
    <lineage>
        <taxon>Eukaryota</taxon>
        <taxon>Metazoa</taxon>
        <taxon>Ecdysozoa</taxon>
        <taxon>Arthropoda</taxon>
        <taxon>Chelicerata</taxon>
        <taxon>Arachnida</taxon>
        <taxon>Acari</taxon>
        <taxon>Acariformes</taxon>
        <taxon>Sarcoptiformes</taxon>
        <taxon>Astigmata</taxon>
        <taxon>Glycyphagoidea</taxon>
        <taxon>Echimyopodidae</taxon>
        <taxon>Blomia</taxon>
    </lineage>
</organism>
<sequence length="359" mass="41256">MNEVVQTCLTSRLLLSLVAITGDLLIPDHEADAYQNDLLEKYYPAGSLSQLDRWVLMLTNAFTRWDGQYFIEIAHENGYPQEQMLAFFPMFPFLIRRLALILQSSMSKILMIKLSFLSSIMITAYLVNLVAFITAGMFLFKLTNLMCNNSRKKTPIKVVRLFAYNPASIFFTAFYTESLYSCLTFCSLYCLYKFRSPLLASIPMSISILTRSNGLVSFGYILFYQIVISCITITNKNSCIRILISFTQIILVTCLSSLICCAAFVYYILIAWEEYCEIVTPSTPKWCNSIIPSPYGSVQTKYWEVGFLRYYQLKKIPNFLMAIPVLTLVFGSKTTRAYEFGYENKYLNAASLRYNKLYC</sequence>
<evidence type="ECO:0000256" key="12">
    <source>
        <dbReference type="SAM" id="SignalP"/>
    </source>
</evidence>
<feature type="transmembrane region" description="Helical" evidence="11">
    <location>
        <begin position="213"/>
        <end position="234"/>
    </location>
</feature>
<evidence type="ECO:0000256" key="11">
    <source>
        <dbReference type="RuleBase" id="RU363112"/>
    </source>
</evidence>
<evidence type="ECO:0000256" key="5">
    <source>
        <dbReference type="ARBA" id="ARBA00022676"/>
    </source>
</evidence>
<dbReference type="GO" id="GO:0006506">
    <property type="term" value="P:GPI anchor biosynthetic process"/>
    <property type="evidence" value="ECO:0007669"/>
    <property type="project" value="UniProtKB-KW"/>
</dbReference>
<feature type="transmembrane region" description="Helical" evidence="11">
    <location>
        <begin position="169"/>
        <end position="192"/>
    </location>
</feature>
<comment type="pathway">
    <text evidence="2 11">Glycolipid biosynthesis; glycosylphosphatidylinositol-anchor biosynthesis.</text>
</comment>
<feature type="transmembrane region" description="Helical" evidence="11">
    <location>
        <begin position="240"/>
        <end position="269"/>
    </location>
</feature>
<dbReference type="GO" id="GO:0000009">
    <property type="term" value="F:alpha-1,6-mannosyltransferase activity"/>
    <property type="evidence" value="ECO:0007669"/>
    <property type="project" value="InterPro"/>
</dbReference>
<keyword evidence="10 11" id="KW-0472">Membrane</keyword>
<feature type="transmembrane region" description="Helical" evidence="11">
    <location>
        <begin position="114"/>
        <end position="140"/>
    </location>
</feature>
<dbReference type="Proteomes" id="UP001142055">
    <property type="component" value="Chromosome 3"/>
</dbReference>
<keyword evidence="6 11" id="KW-0808">Transferase</keyword>
<dbReference type="AlphaFoldDB" id="A0A9Q0M486"/>